<keyword evidence="2" id="KW-1185">Reference proteome</keyword>
<dbReference type="STRING" id="1765967.BW247_12260"/>
<dbReference type="OrthoDB" id="2086168at2"/>
<dbReference type="AlphaFoldDB" id="A0A1P8UIX0"/>
<sequence>MCGLCGALGQEDHWSAATSTKSTTAAERAQMRRWRIALLNRVLAARRLSLDDFQGSSYVLSSPTGRREVVQDLGLIWQTAEDMLGSPVDPLDPEFLQSLLRLTVA</sequence>
<dbReference type="RefSeq" id="WP_076837393.1">
    <property type="nucleotide sequence ID" value="NZ_CP019434.1"/>
</dbReference>
<name>A0A1P8UIX0_9GAMM</name>
<dbReference type="Proteomes" id="UP000243807">
    <property type="component" value="Chromosome"/>
</dbReference>
<organism evidence="1 2">
    <name type="scientific">Acidihalobacter ferrooxydans</name>
    <dbReference type="NCBI Taxonomy" id="1765967"/>
    <lineage>
        <taxon>Bacteria</taxon>
        <taxon>Pseudomonadati</taxon>
        <taxon>Pseudomonadota</taxon>
        <taxon>Gammaproteobacteria</taxon>
        <taxon>Chromatiales</taxon>
        <taxon>Ectothiorhodospiraceae</taxon>
        <taxon>Acidihalobacter</taxon>
    </lineage>
</organism>
<evidence type="ECO:0000313" key="2">
    <source>
        <dbReference type="Proteomes" id="UP000243807"/>
    </source>
</evidence>
<reference evidence="1 2" key="1">
    <citation type="submission" date="2017-01" db="EMBL/GenBank/DDBJ databases">
        <title>Draft sequence of Acidihalobacter ferrooxidans strain DSM 14175 (strain V8).</title>
        <authorList>
            <person name="Khaleque H.N."/>
            <person name="Ramsay J.P."/>
            <person name="Murphy R.J.T."/>
            <person name="Kaksonen A.H."/>
            <person name="Boxall N.J."/>
            <person name="Watkin E.L.J."/>
        </authorList>
    </citation>
    <scope>NUCLEOTIDE SEQUENCE [LARGE SCALE GENOMIC DNA]</scope>
    <source>
        <strain evidence="1 2">V8</strain>
    </source>
</reference>
<protein>
    <submittedName>
        <fullName evidence="1">Uncharacterized protein</fullName>
    </submittedName>
</protein>
<accession>A0A1P8UIX0</accession>
<evidence type="ECO:0000313" key="1">
    <source>
        <dbReference type="EMBL" id="APZ43763.1"/>
    </source>
</evidence>
<dbReference type="KEGG" id="afy:BW247_12260"/>
<dbReference type="EMBL" id="CP019434">
    <property type="protein sequence ID" value="APZ43763.1"/>
    <property type="molecule type" value="Genomic_DNA"/>
</dbReference>
<gene>
    <name evidence="1" type="ORF">BW247_12260</name>
</gene>
<proteinExistence type="predicted"/>